<evidence type="ECO:0000313" key="2">
    <source>
        <dbReference type="Proteomes" id="UP000053097"/>
    </source>
</evidence>
<dbReference type="Proteomes" id="UP000053097">
    <property type="component" value="Unassembled WGS sequence"/>
</dbReference>
<proteinExistence type="predicted"/>
<gene>
    <name evidence="1" type="ORF">X777_02557</name>
</gene>
<dbReference type="AlphaFoldDB" id="A0A026WNQ0"/>
<dbReference type="EMBL" id="KK107151">
    <property type="protein sequence ID" value="EZA57306.1"/>
    <property type="molecule type" value="Genomic_DNA"/>
</dbReference>
<organism evidence="1 2">
    <name type="scientific">Ooceraea biroi</name>
    <name type="common">Clonal raider ant</name>
    <name type="synonym">Cerapachys biroi</name>
    <dbReference type="NCBI Taxonomy" id="2015173"/>
    <lineage>
        <taxon>Eukaryota</taxon>
        <taxon>Metazoa</taxon>
        <taxon>Ecdysozoa</taxon>
        <taxon>Arthropoda</taxon>
        <taxon>Hexapoda</taxon>
        <taxon>Insecta</taxon>
        <taxon>Pterygota</taxon>
        <taxon>Neoptera</taxon>
        <taxon>Endopterygota</taxon>
        <taxon>Hymenoptera</taxon>
        <taxon>Apocrita</taxon>
        <taxon>Aculeata</taxon>
        <taxon>Formicoidea</taxon>
        <taxon>Formicidae</taxon>
        <taxon>Dorylinae</taxon>
        <taxon>Ooceraea</taxon>
    </lineage>
</organism>
<keyword evidence="2" id="KW-1185">Reference proteome</keyword>
<protein>
    <submittedName>
        <fullName evidence="1">Uncharacterized protein</fullName>
    </submittedName>
</protein>
<accession>A0A026WNQ0</accession>
<reference evidence="1 2" key="1">
    <citation type="journal article" date="2014" name="Curr. Biol.">
        <title>The genome of the clonal raider ant Cerapachys biroi.</title>
        <authorList>
            <person name="Oxley P.R."/>
            <person name="Ji L."/>
            <person name="Fetter-Pruneda I."/>
            <person name="McKenzie S.K."/>
            <person name="Li C."/>
            <person name="Hu H."/>
            <person name="Zhang G."/>
            <person name="Kronauer D.J."/>
        </authorList>
    </citation>
    <scope>NUCLEOTIDE SEQUENCE [LARGE SCALE GENOMIC DNA]</scope>
</reference>
<name>A0A026WNQ0_OOCBI</name>
<sequence length="67" mass="8036">MEARHALISCEDFCEAHYGKITLRRHTFLSRNRSWTNFCESKRSQIEYNTTNFMLLRLITDIGDKEH</sequence>
<evidence type="ECO:0000313" key="1">
    <source>
        <dbReference type="EMBL" id="EZA57306.1"/>
    </source>
</evidence>